<evidence type="ECO:0000256" key="5">
    <source>
        <dbReference type="SAM" id="Phobius"/>
    </source>
</evidence>
<dbReference type="GeneTree" id="ENSGT00940000169929"/>
<accession>H2YM38</accession>
<dbReference type="GO" id="GO:0015179">
    <property type="term" value="F:L-amino acid transmembrane transporter activity"/>
    <property type="evidence" value="ECO:0007669"/>
    <property type="project" value="TreeGrafter"/>
</dbReference>
<keyword evidence="2 5" id="KW-0812">Transmembrane</keyword>
<evidence type="ECO:0000256" key="4">
    <source>
        <dbReference type="ARBA" id="ARBA00023136"/>
    </source>
</evidence>
<dbReference type="PANTHER" id="PTHR22950:SF677">
    <property type="entry name" value="AMINO ACID TRANSPORTER TRANSMEMBRANE DOMAIN-CONTAINING PROTEIN"/>
    <property type="match status" value="1"/>
</dbReference>
<sequence>MTMHGSGEGTKSTIKVFGNIFISFIGAGVLGLPFAFKEAGILEGILIMSTVGYLSVCAMMLLIDCKDQMLKKSTHANGRYSYDTTTIDEQKSALLNGVIEMDNFSDTSQKRTANMDKDKMVPDIGYGEVGFFAYGRIGSTLVESAIVVSQLGFCCAYLIFIIENVAQYILRSENLESLEEEVLAPAPGSSLQKWILLTILFPLCMLCFLRHLHKLALFSLFADFANVFAYSIVFWFDFEHAHQVRIHPKEMDISGFPFFAG</sequence>
<feature type="transmembrane region" description="Helical" evidence="5">
    <location>
        <begin position="216"/>
        <end position="236"/>
    </location>
</feature>
<feature type="transmembrane region" description="Helical" evidence="5">
    <location>
        <begin position="145"/>
        <end position="170"/>
    </location>
</feature>
<dbReference type="GO" id="GO:0005774">
    <property type="term" value="C:vacuolar membrane"/>
    <property type="evidence" value="ECO:0007669"/>
    <property type="project" value="TreeGrafter"/>
</dbReference>
<reference evidence="8" key="1">
    <citation type="submission" date="2003-08" db="EMBL/GenBank/DDBJ databases">
        <authorList>
            <person name="Birren B."/>
            <person name="Nusbaum C."/>
            <person name="Abebe A."/>
            <person name="Abouelleil A."/>
            <person name="Adekoya E."/>
            <person name="Ait-zahra M."/>
            <person name="Allen N."/>
            <person name="Allen T."/>
            <person name="An P."/>
            <person name="Anderson M."/>
            <person name="Anderson S."/>
            <person name="Arachchi H."/>
            <person name="Armbruster J."/>
            <person name="Bachantsang P."/>
            <person name="Baldwin J."/>
            <person name="Barry A."/>
            <person name="Bayul T."/>
            <person name="Blitshsteyn B."/>
            <person name="Bloom T."/>
            <person name="Blye J."/>
            <person name="Boguslavskiy L."/>
            <person name="Borowsky M."/>
            <person name="Boukhgalter B."/>
            <person name="Brunache A."/>
            <person name="Butler J."/>
            <person name="Calixte N."/>
            <person name="Calvo S."/>
            <person name="Camarata J."/>
            <person name="Campo K."/>
            <person name="Chang J."/>
            <person name="Cheshatsang Y."/>
            <person name="Citroen M."/>
            <person name="Collymore A."/>
            <person name="Considine T."/>
            <person name="Cook A."/>
            <person name="Cooke P."/>
            <person name="Corum B."/>
            <person name="Cuomo C."/>
            <person name="David R."/>
            <person name="Dawoe T."/>
            <person name="Degray S."/>
            <person name="Dodge S."/>
            <person name="Dooley K."/>
            <person name="Dorje P."/>
            <person name="Dorjee K."/>
            <person name="Dorris L."/>
            <person name="Duffey N."/>
            <person name="Dupes A."/>
            <person name="Elkins T."/>
            <person name="Engels R."/>
            <person name="Erickson J."/>
            <person name="Farina A."/>
            <person name="Faro S."/>
            <person name="Ferreira P."/>
            <person name="Fischer H."/>
            <person name="Fitzgerald M."/>
            <person name="Foley K."/>
            <person name="Gage D."/>
            <person name="Galagan J."/>
            <person name="Gearin G."/>
            <person name="Gnerre S."/>
            <person name="Gnirke A."/>
            <person name="Goyette A."/>
            <person name="Graham J."/>
            <person name="Grandbois E."/>
            <person name="Gyaltsen K."/>
            <person name="Hafez N."/>
            <person name="Hagopian D."/>
            <person name="Hagos B."/>
            <person name="Hall J."/>
            <person name="Hatcher B."/>
            <person name="Heller A."/>
            <person name="Higgins H."/>
            <person name="Honan T."/>
            <person name="Horn A."/>
            <person name="Houde N."/>
            <person name="Hughes L."/>
            <person name="Hulme W."/>
            <person name="Husby E."/>
            <person name="Iliev I."/>
            <person name="Jaffe D."/>
            <person name="Jones C."/>
            <person name="Kamal M."/>
            <person name="Kamat A."/>
            <person name="Kamvysselis M."/>
            <person name="Karlsson E."/>
            <person name="Kells C."/>
            <person name="Kieu A."/>
            <person name="Kisner P."/>
            <person name="Kodira C."/>
            <person name="Kulbokas E."/>
            <person name="Labutti K."/>
            <person name="Lama D."/>
            <person name="Landers T."/>
            <person name="Leger J."/>
            <person name="Levine S."/>
            <person name="Lewis D."/>
            <person name="Lewis T."/>
            <person name="Lindblad-toh K."/>
            <person name="Liu X."/>
            <person name="Lokyitsang T."/>
            <person name="Lokyitsang Y."/>
            <person name="Lucien O."/>
            <person name="Lui A."/>
            <person name="Ma L.J."/>
            <person name="Mabbitt R."/>
            <person name="Macdonald J."/>
            <person name="Maclean C."/>
            <person name="Major J."/>
            <person name="Manning J."/>
            <person name="Marabella R."/>
            <person name="Maru K."/>
            <person name="Matthews C."/>
            <person name="Mauceli E."/>
            <person name="Mccarthy M."/>
            <person name="Mcdonough S."/>
            <person name="Mcghee T."/>
            <person name="Meldrim J."/>
            <person name="Meneus L."/>
            <person name="Mesirov J."/>
            <person name="Mihalev A."/>
            <person name="Mihova T."/>
            <person name="Mikkelsen T."/>
            <person name="Mlenga V."/>
            <person name="Moru K."/>
            <person name="Mozes J."/>
            <person name="Mulrain L."/>
            <person name="Munson G."/>
            <person name="Naylor J."/>
            <person name="Newes C."/>
            <person name="Nguyen C."/>
            <person name="Nguyen N."/>
            <person name="Nguyen T."/>
            <person name="Nicol R."/>
            <person name="Nielsen C."/>
            <person name="Nizzari M."/>
            <person name="Norbu C."/>
            <person name="Norbu N."/>
            <person name="O'donnell P."/>
            <person name="Okoawo O."/>
            <person name="O'leary S."/>
            <person name="Omotosho B."/>
            <person name="O'neill K."/>
            <person name="Osman S."/>
            <person name="Parker S."/>
            <person name="Perrin D."/>
            <person name="Phunkhang P."/>
            <person name="Piqani B."/>
            <person name="Purcell S."/>
            <person name="Rachupka T."/>
            <person name="Ramasamy U."/>
            <person name="Rameau R."/>
            <person name="Ray V."/>
            <person name="Raymond C."/>
            <person name="Retta R."/>
            <person name="Richardson S."/>
            <person name="Rise C."/>
            <person name="Rodriguez J."/>
            <person name="Rogers J."/>
            <person name="Rogov P."/>
            <person name="Rutman M."/>
            <person name="Schupbach R."/>
            <person name="Seaman C."/>
            <person name="Settipalli S."/>
            <person name="Sharpe T."/>
            <person name="Sheridan J."/>
            <person name="Sherpa N."/>
            <person name="Shi J."/>
            <person name="Smirnov S."/>
            <person name="Smith C."/>
            <person name="Sougnez C."/>
            <person name="Spencer B."/>
            <person name="Stalker J."/>
            <person name="Stange-thomann N."/>
            <person name="Stavropoulos S."/>
            <person name="Stetson K."/>
            <person name="Stone C."/>
            <person name="Stone S."/>
            <person name="Stubbs M."/>
            <person name="Talamas J."/>
            <person name="Tchuinga P."/>
            <person name="Tenzing P."/>
            <person name="Tesfaye S."/>
            <person name="Theodore J."/>
            <person name="Thoulutsang Y."/>
            <person name="Topham K."/>
            <person name="Towey S."/>
            <person name="Tsamla T."/>
            <person name="Tsomo N."/>
            <person name="Vallee D."/>
            <person name="Vassiliev H."/>
            <person name="Venkataraman V."/>
            <person name="Vinson J."/>
            <person name="Vo A."/>
            <person name="Wade C."/>
            <person name="Wang S."/>
            <person name="Wangchuk T."/>
            <person name="Wangdi T."/>
            <person name="Whittaker C."/>
            <person name="Wilkinson J."/>
            <person name="Wu Y."/>
            <person name="Wyman D."/>
            <person name="Yadav S."/>
            <person name="Yang S."/>
            <person name="Yang X."/>
            <person name="Yeager S."/>
            <person name="Yee E."/>
            <person name="Young G."/>
            <person name="Zainoun J."/>
            <person name="Zembeck L."/>
            <person name="Zimmer A."/>
            <person name="Zody M."/>
            <person name="Lander E."/>
        </authorList>
    </citation>
    <scope>NUCLEOTIDE SEQUENCE [LARGE SCALE GENOMIC DNA]</scope>
</reference>
<dbReference type="OMA" id="MMLLIDC"/>
<proteinExistence type="predicted"/>
<reference evidence="7" key="2">
    <citation type="submission" date="2025-08" db="UniProtKB">
        <authorList>
            <consortium name="Ensembl"/>
        </authorList>
    </citation>
    <scope>IDENTIFICATION</scope>
</reference>
<feature type="transmembrane region" description="Helical" evidence="5">
    <location>
        <begin position="41"/>
        <end position="63"/>
    </location>
</feature>
<feature type="domain" description="Amino acid transporter transmembrane" evidence="6">
    <location>
        <begin position="10"/>
        <end position="80"/>
    </location>
</feature>
<keyword evidence="4 5" id="KW-0472">Membrane</keyword>
<dbReference type="InParanoid" id="H2YM38"/>
<name>H2YM38_CIOSA</name>
<evidence type="ECO:0000259" key="6">
    <source>
        <dbReference type="Pfam" id="PF01490"/>
    </source>
</evidence>
<evidence type="ECO:0000256" key="3">
    <source>
        <dbReference type="ARBA" id="ARBA00022989"/>
    </source>
</evidence>
<dbReference type="Proteomes" id="UP000007875">
    <property type="component" value="Unassembled WGS sequence"/>
</dbReference>
<dbReference type="Ensembl" id="ENSCSAVT00000006470.1">
    <property type="protein sequence ID" value="ENSCSAVP00000006390.1"/>
    <property type="gene ID" value="ENSCSAVG00000003824.1"/>
</dbReference>
<dbReference type="AlphaFoldDB" id="H2YM38"/>
<keyword evidence="3 5" id="KW-1133">Transmembrane helix</keyword>
<protein>
    <recommendedName>
        <fullName evidence="6">Amino acid transporter transmembrane domain-containing protein</fullName>
    </recommendedName>
</protein>
<dbReference type="Pfam" id="PF01490">
    <property type="entry name" value="Aa_trans"/>
    <property type="match status" value="2"/>
</dbReference>
<keyword evidence="8" id="KW-1185">Reference proteome</keyword>
<feature type="transmembrane region" description="Helical" evidence="5">
    <location>
        <begin position="16"/>
        <end position="35"/>
    </location>
</feature>
<dbReference type="InterPro" id="IPR013057">
    <property type="entry name" value="AA_transpt_TM"/>
</dbReference>
<reference evidence="7" key="3">
    <citation type="submission" date="2025-09" db="UniProtKB">
        <authorList>
            <consortium name="Ensembl"/>
        </authorList>
    </citation>
    <scope>IDENTIFICATION</scope>
</reference>
<feature type="transmembrane region" description="Helical" evidence="5">
    <location>
        <begin position="190"/>
        <end position="209"/>
    </location>
</feature>
<feature type="domain" description="Amino acid transporter transmembrane" evidence="6">
    <location>
        <begin position="124"/>
        <end position="239"/>
    </location>
</feature>
<organism evidence="7 8">
    <name type="scientific">Ciona savignyi</name>
    <name type="common">Pacific transparent sea squirt</name>
    <dbReference type="NCBI Taxonomy" id="51511"/>
    <lineage>
        <taxon>Eukaryota</taxon>
        <taxon>Metazoa</taxon>
        <taxon>Chordata</taxon>
        <taxon>Tunicata</taxon>
        <taxon>Ascidiacea</taxon>
        <taxon>Phlebobranchia</taxon>
        <taxon>Cionidae</taxon>
        <taxon>Ciona</taxon>
    </lineage>
</organism>
<evidence type="ECO:0000256" key="2">
    <source>
        <dbReference type="ARBA" id="ARBA00022692"/>
    </source>
</evidence>
<evidence type="ECO:0000313" key="7">
    <source>
        <dbReference type="Ensembl" id="ENSCSAVP00000006390.1"/>
    </source>
</evidence>
<dbReference type="eggNOG" id="KOG1304">
    <property type="taxonomic scope" value="Eukaryota"/>
</dbReference>
<dbReference type="HOGENOM" id="CLU_1291522_0_0_1"/>
<comment type="subcellular location">
    <subcellularLocation>
        <location evidence="1">Membrane</location>
        <topology evidence="1">Multi-pass membrane protein</topology>
    </subcellularLocation>
</comment>
<evidence type="ECO:0000313" key="8">
    <source>
        <dbReference type="Proteomes" id="UP000007875"/>
    </source>
</evidence>
<dbReference type="STRING" id="51511.ENSCSAVP00000006390"/>
<evidence type="ECO:0000256" key="1">
    <source>
        <dbReference type="ARBA" id="ARBA00004141"/>
    </source>
</evidence>
<dbReference type="PANTHER" id="PTHR22950">
    <property type="entry name" value="AMINO ACID TRANSPORTER"/>
    <property type="match status" value="1"/>
</dbReference>